<feature type="compositionally biased region" description="Basic and acidic residues" evidence="1">
    <location>
        <begin position="263"/>
        <end position="277"/>
    </location>
</feature>
<protein>
    <submittedName>
        <fullName evidence="2">Uncharacterized protein</fullName>
    </submittedName>
</protein>
<feature type="compositionally biased region" description="Pro residues" evidence="1">
    <location>
        <begin position="366"/>
        <end position="379"/>
    </location>
</feature>
<sequence>MSGRLEAQWEYRARRLEPVPQICVPGFTVHDCAPEGHEPIWPGHVDEKGAFVSDWGYEQSQCPACILARIGSDISVLFALLAGMVARISRRRRGSKNKLRSRRVLFVKTWLEACGDGKEFVDDAFWLEEEMRGIKRELNREEHQAKKPAQNENGVRADISSHRQPDTPAFHGEDAPITRSIFGDPQPRPVAPVRRGSGASSAVAVDISDSYAPPHQVASKPPNPYVYSPAKQHSAIEVFDLSEPFIPPQSSSIRANVSSSEESLPRGDTRRPQRESNRSSSVRFDLSEPFIPASDPPSAKMAPHPATPARQEHREQDPPRPSTPESQRRFSAQSASEKHYSIASSFADSVSLRNLRAPSTLVDLYPPPLRTRNAAPPPVPERRRGMLPRPHPNSIYGAYGRSDANQRDSDRADGYADVNPPGMPTGRGPLIGRDARGGYDVSPLSSPERDAFETSPPATPRRPVTKWGGGLPVGSGELDGVGGGWEGSVWWLLSLYMRIPIRVCIGGTINFALALKK</sequence>
<proteinExistence type="predicted"/>
<feature type="compositionally biased region" description="Polar residues" evidence="1">
    <location>
        <begin position="323"/>
        <end position="335"/>
    </location>
</feature>
<feature type="compositionally biased region" description="Polar residues" evidence="1">
    <location>
        <begin position="248"/>
        <end position="262"/>
    </location>
</feature>
<evidence type="ECO:0000313" key="3">
    <source>
        <dbReference type="Proteomes" id="UP000800036"/>
    </source>
</evidence>
<name>A0A6A5W493_9PLEO</name>
<gene>
    <name evidence="2" type="ORF">BU23DRAFT_625497</name>
</gene>
<reference evidence="2" key="1">
    <citation type="journal article" date="2020" name="Stud. Mycol.">
        <title>101 Dothideomycetes genomes: a test case for predicting lifestyles and emergence of pathogens.</title>
        <authorList>
            <person name="Haridas S."/>
            <person name="Albert R."/>
            <person name="Binder M."/>
            <person name="Bloem J."/>
            <person name="Labutti K."/>
            <person name="Salamov A."/>
            <person name="Andreopoulos B."/>
            <person name="Baker S."/>
            <person name="Barry K."/>
            <person name="Bills G."/>
            <person name="Bluhm B."/>
            <person name="Cannon C."/>
            <person name="Castanera R."/>
            <person name="Culley D."/>
            <person name="Daum C."/>
            <person name="Ezra D."/>
            <person name="Gonzalez J."/>
            <person name="Henrissat B."/>
            <person name="Kuo A."/>
            <person name="Liang C."/>
            <person name="Lipzen A."/>
            <person name="Lutzoni F."/>
            <person name="Magnuson J."/>
            <person name="Mondo S."/>
            <person name="Nolan M."/>
            <person name="Ohm R."/>
            <person name="Pangilinan J."/>
            <person name="Park H.-J."/>
            <person name="Ramirez L."/>
            <person name="Alfaro M."/>
            <person name="Sun H."/>
            <person name="Tritt A."/>
            <person name="Yoshinaga Y."/>
            <person name="Zwiers L.-H."/>
            <person name="Turgeon B."/>
            <person name="Goodwin S."/>
            <person name="Spatafora J."/>
            <person name="Crous P."/>
            <person name="Grigoriev I."/>
        </authorList>
    </citation>
    <scope>NUCLEOTIDE SEQUENCE</scope>
    <source>
        <strain evidence="2">CBS 107.79</strain>
    </source>
</reference>
<dbReference type="EMBL" id="ML976656">
    <property type="protein sequence ID" value="KAF1980297.1"/>
    <property type="molecule type" value="Genomic_DNA"/>
</dbReference>
<feature type="region of interest" description="Disordered" evidence="1">
    <location>
        <begin position="247"/>
        <end position="336"/>
    </location>
</feature>
<feature type="region of interest" description="Disordered" evidence="1">
    <location>
        <begin position="366"/>
        <end position="471"/>
    </location>
</feature>
<feature type="compositionally biased region" description="Basic and acidic residues" evidence="1">
    <location>
        <begin position="159"/>
        <end position="176"/>
    </location>
</feature>
<dbReference type="OrthoDB" id="3786931at2759"/>
<keyword evidence="3" id="KW-1185">Reference proteome</keyword>
<dbReference type="AlphaFoldDB" id="A0A6A5W493"/>
<evidence type="ECO:0000313" key="2">
    <source>
        <dbReference type="EMBL" id="KAF1980297.1"/>
    </source>
</evidence>
<dbReference type="Proteomes" id="UP000800036">
    <property type="component" value="Unassembled WGS sequence"/>
</dbReference>
<organism evidence="2 3">
    <name type="scientific">Bimuria novae-zelandiae CBS 107.79</name>
    <dbReference type="NCBI Taxonomy" id="1447943"/>
    <lineage>
        <taxon>Eukaryota</taxon>
        <taxon>Fungi</taxon>
        <taxon>Dikarya</taxon>
        <taxon>Ascomycota</taxon>
        <taxon>Pezizomycotina</taxon>
        <taxon>Dothideomycetes</taxon>
        <taxon>Pleosporomycetidae</taxon>
        <taxon>Pleosporales</taxon>
        <taxon>Massarineae</taxon>
        <taxon>Didymosphaeriaceae</taxon>
        <taxon>Bimuria</taxon>
    </lineage>
</organism>
<evidence type="ECO:0000256" key="1">
    <source>
        <dbReference type="SAM" id="MobiDB-lite"/>
    </source>
</evidence>
<feature type="region of interest" description="Disordered" evidence="1">
    <location>
        <begin position="138"/>
        <end position="197"/>
    </location>
</feature>
<feature type="compositionally biased region" description="Basic and acidic residues" evidence="1">
    <location>
        <begin position="404"/>
        <end position="414"/>
    </location>
</feature>
<accession>A0A6A5W493</accession>